<dbReference type="InterPro" id="IPR001242">
    <property type="entry name" value="Condensation_dom"/>
</dbReference>
<dbReference type="InterPro" id="IPR045851">
    <property type="entry name" value="AMP-bd_C_sf"/>
</dbReference>
<dbReference type="Gene3D" id="2.30.38.10">
    <property type="entry name" value="Luciferase, Domain 3"/>
    <property type="match status" value="2"/>
</dbReference>
<keyword evidence="4 6" id="KW-0663">Pyridoxal phosphate</keyword>
<dbReference type="FunFam" id="3.40.50.980:FF:000001">
    <property type="entry name" value="Non-ribosomal peptide synthetase"/>
    <property type="match status" value="2"/>
</dbReference>
<dbReference type="SUPFAM" id="SSF47336">
    <property type="entry name" value="ACP-like"/>
    <property type="match status" value="2"/>
</dbReference>
<dbReference type="PROSITE" id="PS00455">
    <property type="entry name" value="AMP_BINDING"/>
    <property type="match status" value="1"/>
</dbReference>
<dbReference type="SUPFAM" id="SSF56801">
    <property type="entry name" value="Acetyl-CoA synthetase-like"/>
    <property type="match status" value="3"/>
</dbReference>
<evidence type="ECO:0000256" key="2">
    <source>
        <dbReference type="ARBA" id="ARBA00022450"/>
    </source>
</evidence>
<dbReference type="InterPro" id="IPR015424">
    <property type="entry name" value="PyrdxlP-dep_Trfase"/>
</dbReference>
<dbReference type="InterPro" id="IPR015422">
    <property type="entry name" value="PyrdxlP-dep_Trfase_small"/>
</dbReference>
<dbReference type="Pfam" id="PF00668">
    <property type="entry name" value="Condensation"/>
    <property type="match status" value="3"/>
</dbReference>
<dbReference type="EMBL" id="AMZN01000025">
    <property type="protein sequence ID" value="ELR72266.1"/>
    <property type="molecule type" value="Genomic_DNA"/>
</dbReference>
<dbReference type="GO" id="GO:0019752">
    <property type="term" value="P:carboxylic acid metabolic process"/>
    <property type="evidence" value="ECO:0007669"/>
    <property type="project" value="InterPro"/>
</dbReference>
<dbReference type="GO" id="GO:0043041">
    <property type="term" value="P:amino acid activation for nonribosomal peptide biosynthetic process"/>
    <property type="evidence" value="ECO:0007669"/>
    <property type="project" value="TreeGrafter"/>
</dbReference>
<keyword evidence="9" id="KW-1185">Reference proteome</keyword>
<feature type="domain" description="Carrier" evidence="7">
    <location>
        <begin position="1026"/>
        <end position="1103"/>
    </location>
</feature>
<dbReference type="InterPro" id="IPR015421">
    <property type="entry name" value="PyrdxlP-dep_Trfase_major"/>
</dbReference>
<dbReference type="InterPro" id="IPR002129">
    <property type="entry name" value="PyrdxlP-dep_de-COase"/>
</dbReference>
<dbReference type="Gene3D" id="3.30.559.30">
    <property type="entry name" value="Nonribosomal peptide synthetase, condensation domain"/>
    <property type="match status" value="3"/>
</dbReference>
<dbReference type="InterPro" id="IPR023213">
    <property type="entry name" value="CAT-like_dom_sf"/>
</dbReference>
<accession>L8JTH2</accession>
<evidence type="ECO:0000313" key="9">
    <source>
        <dbReference type="Proteomes" id="UP000011135"/>
    </source>
</evidence>
<dbReference type="Pfam" id="PF00282">
    <property type="entry name" value="Pyridoxal_deC"/>
    <property type="match status" value="1"/>
</dbReference>
<dbReference type="PATRIC" id="fig|1237149.3.peg.1634"/>
<dbReference type="GO" id="GO:0030170">
    <property type="term" value="F:pyridoxal phosphate binding"/>
    <property type="evidence" value="ECO:0007669"/>
    <property type="project" value="InterPro"/>
</dbReference>
<dbReference type="Pfam" id="PF00550">
    <property type="entry name" value="PP-binding"/>
    <property type="match status" value="2"/>
</dbReference>
<dbReference type="Pfam" id="PF00501">
    <property type="entry name" value="AMP-binding"/>
    <property type="match status" value="2"/>
</dbReference>
<dbReference type="InterPro" id="IPR020845">
    <property type="entry name" value="AMP-binding_CS"/>
</dbReference>
<dbReference type="GO" id="GO:0005829">
    <property type="term" value="C:cytosol"/>
    <property type="evidence" value="ECO:0007669"/>
    <property type="project" value="TreeGrafter"/>
</dbReference>
<organism evidence="8 9">
    <name type="scientific">Fulvivirga imtechensis AK7</name>
    <dbReference type="NCBI Taxonomy" id="1237149"/>
    <lineage>
        <taxon>Bacteria</taxon>
        <taxon>Pseudomonadati</taxon>
        <taxon>Bacteroidota</taxon>
        <taxon>Cytophagia</taxon>
        <taxon>Cytophagales</taxon>
        <taxon>Fulvivirgaceae</taxon>
        <taxon>Fulvivirga</taxon>
    </lineage>
</organism>
<comment type="cofactor">
    <cofactor evidence="1 6">
        <name>pyridoxal 5'-phosphate</name>
        <dbReference type="ChEBI" id="CHEBI:597326"/>
    </cofactor>
</comment>
<feature type="domain" description="Carrier" evidence="7">
    <location>
        <begin position="2595"/>
        <end position="2672"/>
    </location>
</feature>
<evidence type="ECO:0000256" key="1">
    <source>
        <dbReference type="ARBA" id="ARBA00001933"/>
    </source>
</evidence>
<dbReference type="InterPro" id="IPR000873">
    <property type="entry name" value="AMP-dep_synth/lig_dom"/>
</dbReference>
<dbReference type="Gene3D" id="3.90.1150.10">
    <property type="entry name" value="Aspartate Aminotransferase, domain 1"/>
    <property type="match status" value="1"/>
</dbReference>
<dbReference type="GO" id="GO:0016874">
    <property type="term" value="F:ligase activity"/>
    <property type="evidence" value="ECO:0007669"/>
    <property type="project" value="UniProtKB-KW"/>
</dbReference>
<evidence type="ECO:0000256" key="6">
    <source>
        <dbReference type="PIRSR" id="PIRSR602129-50"/>
    </source>
</evidence>
<dbReference type="Gene3D" id="3.30.300.30">
    <property type="match status" value="2"/>
</dbReference>
<keyword evidence="2" id="KW-0596">Phosphopantetheine</keyword>
<dbReference type="SMART" id="SM00823">
    <property type="entry name" value="PKS_PP"/>
    <property type="match status" value="2"/>
</dbReference>
<dbReference type="PANTHER" id="PTHR45527:SF1">
    <property type="entry name" value="FATTY ACID SYNTHASE"/>
    <property type="match status" value="1"/>
</dbReference>
<dbReference type="Gene3D" id="3.30.559.10">
    <property type="entry name" value="Chloramphenicol acetyltransferase-like domain"/>
    <property type="match status" value="3"/>
</dbReference>
<proteinExistence type="predicted"/>
<dbReference type="InterPro" id="IPR042099">
    <property type="entry name" value="ANL_N_sf"/>
</dbReference>
<feature type="modified residue" description="N6-(pyridoxal phosphate)lysine" evidence="6">
    <location>
        <position position="2194"/>
    </location>
</feature>
<dbReference type="InterPro" id="IPR010071">
    <property type="entry name" value="AA_adenyl_dom"/>
</dbReference>
<reference evidence="8 9" key="1">
    <citation type="submission" date="2012-12" db="EMBL/GenBank/DDBJ databases">
        <title>Genome assembly of Fulvivirga imtechensis AK7.</title>
        <authorList>
            <person name="Nupur N."/>
            <person name="Khatri I."/>
            <person name="Kumar R."/>
            <person name="Subramanian S."/>
            <person name="Pinnaka A."/>
        </authorList>
    </citation>
    <scope>NUCLEOTIDE SEQUENCE [LARGE SCALE GENOMIC DNA]</scope>
    <source>
        <strain evidence="8 9">AK7</strain>
    </source>
</reference>
<evidence type="ECO:0000256" key="5">
    <source>
        <dbReference type="ARBA" id="ARBA00023239"/>
    </source>
</evidence>
<dbReference type="RefSeq" id="WP_009579116.1">
    <property type="nucleotide sequence ID" value="NZ_AMZN01000025.1"/>
</dbReference>
<dbReference type="SUPFAM" id="SSF52777">
    <property type="entry name" value="CoA-dependent acyltransferases"/>
    <property type="match status" value="6"/>
</dbReference>
<dbReference type="InterPro" id="IPR025110">
    <property type="entry name" value="AMP-bd_C"/>
</dbReference>
<dbReference type="STRING" id="1237149.C900_01681"/>
<dbReference type="InterPro" id="IPR044894">
    <property type="entry name" value="TubC_N_sf"/>
</dbReference>
<dbReference type="Gene3D" id="3.40.50.12780">
    <property type="entry name" value="N-terminal domain of ligase-like"/>
    <property type="match status" value="1"/>
</dbReference>
<dbReference type="Gene3D" id="3.40.640.10">
    <property type="entry name" value="Type I PLP-dependent aspartate aminotransferase-like (Major domain)"/>
    <property type="match status" value="1"/>
</dbReference>
<keyword evidence="8" id="KW-0436">Ligase</keyword>
<dbReference type="SUPFAM" id="SSF53383">
    <property type="entry name" value="PLP-dependent transferases"/>
    <property type="match status" value="1"/>
</dbReference>
<dbReference type="PROSITE" id="PS50075">
    <property type="entry name" value="CARRIER"/>
    <property type="match status" value="2"/>
</dbReference>
<dbReference type="InterPro" id="IPR009081">
    <property type="entry name" value="PP-bd_ACP"/>
</dbReference>
<name>L8JTH2_9BACT</name>
<dbReference type="InterPro" id="IPR036736">
    <property type="entry name" value="ACP-like_sf"/>
</dbReference>
<dbReference type="Gene3D" id="1.10.10.1830">
    <property type="entry name" value="Non-ribosomal peptide synthase, adenylation domain"/>
    <property type="match status" value="1"/>
</dbReference>
<dbReference type="Gene3D" id="1.10.1200.10">
    <property type="entry name" value="ACP-like"/>
    <property type="match status" value="2"/>
</dbReference>
<keyword evidence="5" id="KW-0456">Lyase</keyword>
<sequence length="3114" mass="355812">MEKLLARLKENKVSIRIDDDNNLKLEVPKGIASNDIIEEVKANKEALIAYIHERKVLLNGSFAIDKALEKSYYTLSSAQRRMYYQYELDKSSLAYNIPEVVELEGEVNKEKVEETFIKLIDRHESLRTRIITVENEQFQQVLDNVNFFIEYIETNQSDIVPLIQAFIRPFNLSEGPLIRVGLIKLSERSHILMIDMHHIITDGISQTIMIKDFMSLYNDEQLSPLPIQYKDYAEWQQSADQQARLASQQKFWKEQFSEEVSLLDLPTDYPRPQVKSYKGSTTTFTIGKEETKRIRQISEKAGATMFMTVLSLFNVLLSKLSSQEDITVGTQVTGRNHADTEGVMGVFINALALRNYPKGDLSFNDFLEDVKRRTLSYFENQAYSFEELIKELRIGRNSSRHPLFDVMFMYENPNVDEAFFIPQVSLKSLNYGHDFTKFDLTLTAGELHGKLHLAFNYSTALFKENTIERFVTYFKGIIHEIITDTNKRISQIDILPDAERSRILNDFNATELEYPRKKTIVDLFEEQVKSQPDCLAVIHNERQMTYKELNERSNQLARYLLSYGVVPGSVVGLLLDRSLEMMVGIIGTLKAGAGYLPIDPNLPEQRVQYMLDQSRATLLLSNQCYMEQHSAYLPVKDICSEDLYAGERENVGVNIKATDLAYCIFTSGSTGLPKGVMIGHRSVINLVKGLEQNVYKNHSHRPLRVALLASYAFDASMQQISGALLQGHSLYISDDLDRKDGNRLIDFYNRNKIDVSDGTPTHLRLLTSALTTNNSLRTLGSWILAGEFLPKELVSEFYEKNNNAKVQLYNFYGPTETCVDSTGYKVDPEKLNDYTTIPIGKPLPNERIYITDAYGNLVPVGVTGELCIAGDGLAQRYMGDADLTSDKFPEDWVKGERRVYRTGDLAKWLPDGNIEYKGRIDHQVKIRGYRVEVAEIERQLNAHHLVKNAVVLFEELAEEKFIVGYYVSDVVLDISELRQHMAEILPEYMIPSYFVHLEKMPLTVNGKVDKKALPTIDVNQEGRYVAPSNDIEEKLVQIWSEVLKLDKDTISVNSRFFELGGHSLRLVFLANKIKQGFSAEFTLAQLIEYQTISSLARAIQQSRESEYKPIKKASEKAFYDLSSVQERLYFLYEFDKNSLAYNMPQVLALEGEVNRARVEETFKKLIKRHESLRTAILALNEKVVQQVVDGFSFFIEYHEPLNDDLDTIIKSFVRPFDLSKPPLIRVGLVKQSKGSHLMIVDMHHIITDGVSQSILINDFMALYNGEKLPKVELQYKDFVEWQQENEKQDKLKNDREFWMKEFSEAVSVLNLPTDFARPRAPSFEGNHVSFTLSMEETNQMKAIADKVGATLFMTTLSIFNILLSKLSNQRDITVGTPVAGRDHVDLEHIVGMFVNTLVLRNYPRDEMSYKDFLTEVKNSTLAYFDHQSFAYEQLVEELNIVRDTSRNPLFDVMFIFQNFDQDELTIPGLKLKPYKEVHHTAMFDLTLIAGEVEEELHLSFNYSTDLFERKTIERFITYFHQIVAVVANNNDVKLSEIDMISEQERYDLLHTFNNTSVDFPWNHSIVDLFELQVANTPQKIAIYDAEESISYSDLNSKTNQLAHHLLQSRIGNGDVVGVMMQRSIDYIINILAVVKSGATYLPLDIAYPNERINHILRDSEAKVLLSKENILSKKSLNANCTVYDYNILKEKIEHLDTTNPKGCLIKNIYMMYTSGSTGVPKGVRGSHEGLLNRLYWGWNQYPASDNEVFCFKTSISFVDHVVEVFSPLLSGITLRIFDDTEILDVEKTYSLIVKEQITRITLVPTYLKALLDLKSEEELTSHSLKYVFCSGEYLPFELAKRFYREFSGATLVNIYGSTEVSADATYYNVERYHVEDVLKYFKKYSYLTNNLFTNHRIGYKSEDNNITLPDVKLEEVARNFRNTRVSEYPTSIEEYFASFKTNVLPYSVNTASPRFIGHMTSVLPDYVHDISKLVSQLNQNLVKIETSKSFTFLEREAIAILHRIFYDFPDDFYLEYVQQLNANLGIITSGGSIANMSAILSARNKLLYDQNDNATDKSIYHLLKSKGYEDMVILGSRLMHYSFSKTASFLGFGRKNILYVESDTGGRLRLDDLQKKIDICKEQNLLIVGLVGIAGATETGTIDPLKAMAEIARKNNIHFHVDAAWGGLLKFSEKYYRLIDGIEHADSITFCGHKQLFLPQGISICLFKDPHQLNHNSTEANYQARADSYDFGRVTLEGSKPGLSLCLHASLKILGKKGYGLLLERGIDLAQKLSELIKVTDCFEFISNHINIVNYRYLPKKYRHKINFSEGENDVINAINARVQEAQFLRGKTFISKTKVAKNNSELVVFRAVLSNPLTTHQDLECVLKDQLAIVKEIYGEDNLLGTPDDKQEQVIGEIQHEARKIPIGKPIANTKILILDRNRKLQPVGVAGELCVAGKALAFGYFNSRELTSQKFIANPYGEGERLYCTGDLARWLPDGNIEFMGRIDNQVKIRGNRVELGEVESQLLSHEDVNEAIVIAKSLGEDPYLVGYYLAAKELDTNELKDHLSSHLPDYMVPAHFVYLENLPLLPNGKINKMKLPDPEVSAGEDYVGAGTEIEKKLVTIWSEILKVSEEAISTNASFFDLGGQSIRVLQLINKIQKTFSVRLELKKIFEKNTVVAIARLIEEAEPEHGTPLQKIGIREFYPTSPAQERMYYTYMLNQDSLARNINEALELGENIDIARLEKAFIALINRHSALRTYFELSDEGVVQKIIPTADFALESITCSSPKELAIAFRKFIKPFDLSMCPLIRGAIVCGLDKTFLFLDIHHIICDGTSINILIKDLKDLYYENVLDELEYEYKDFAVWVREQTDGRQVHKDFWTRKLSGNLNRLNLPILQERENVQESIWNTTVFQLENDQYNKVKIFIEKAGVSDFMFFLAVYYIMLHKVTGDEDIIVGSDAQGRSSKDLQEIVGTFINILPLRMQIDSNQDFIEFLKAVKECVLEALEHQDYPYDQMVSMLSTDTNQLVDVHFAFSNALDSDSELESLQFKSVNLLERTTGEYEFQVEVFEEQNNQFHVSFIYNTALYNEDTVGIFKDSYKSIVSAVLENRSIEIEKIDIEPAGKDLIGL</sequence>
<dbReference type="Gene3D" id="3.40.50.980">
    <property type="match status" value="2"/>
</dbReference>
<protein>
    <submittedName>
        <fullName evidence="8">Long-chain-fatty-acid--CoA ligase</fullName>
    </submittedName>
</protein>
<dbReference type="NCBIfam" id="TIGR01733">
    <property type="entry name" value="AA-adenyl-dom"/>
    <property type="match status" value="1"/>
</dbReference>
<dbReference type="GO" id="GO:0016830">
    <property type="term" value="F:carbon-carbon lyase activity"/>
    <property type="evidence" value="ECO:0007669"/>
    <property type="project" value="InterPro"/>
</dbReference>
<evidence type="ECO:0000259" key="7">
    <source>
        <dbReference type="PROSITE" id="PS50075"/>
    </source>
</evidence>
<gene>
    <name evidence="8" type="ORF">C900_01681</name>
</gene>
<keyword evidence="3" id="KW-0597">Phosphoprotein</keyword>
<dbReference type="GO" id="GO:0031177">
    <property type="term" value="F:phosphopantetheine binding"/>
    <property type="evidence" value="ECO:0007669"/>
    <property type="project" value="InterPro"/>
</dbReference>
<evidence type="ECO:0000256" key="4">
    <source>
        <dbReference type="ARBA" id="ARBA00022898"/>
    </source>
</evidence>
<dbReference type="GO" id="GO:0044550">
    <property type="term" value="P:secondary metabolite biosynthetic process"/>
    <property type="evidence" value="ECO:0007669"/>
    <property type="project" value="TreeGrafter"/>
</dbReference>
<dbReference type="Pfam" id="PF13193">
    <property type="entry name" value="AMP-binding_C"/>
    <property type="match status" value="2"/>
</dbReference>
<dbReference type="FunFam" id="3.30.300.30:FF:000010">
    <property type="entry name" value="Enterobactin synthetase component F"/>
    <property type="match status" value="2"/>
</dbReference>
<evidence type="ECO:0000256" key="3">
    <source>
        <dbReference type="ARBA" id="ARBA00022553"/>
    </source>
</evidence>
<dbReference type="NCBIfam" id="NF003417">
    <property type="entry name" value="PRK04813.1"/>
    <property type="match status" value="3"/>
</dbReference>
<dbReference type="InterPro" id="IPR020806">
    <property type="entry name" value="PKS_PP-bd"/>
</dbReference>
<comment type="caution">
    <text evidence="8">The sequence shown here is derived from an EMBL/GenBank/DDBJ whole genome shotgun (WGS) entry which is preliminary data.</text>
</comment>
<dbReference type="Proteomes" id="UP000011135">
    <property type="component" value="Unassembled WGS sequence"/>
</dbReference>
<dbReference type="PANTHER" id="PTHR45527">
    <property type="entry name" value="NONRIBOSOMAL PEPTIDE SYNTHETASE"/>
    <property type="match status" value="1"/>
</dbReference>
<evidence type="ECO:0000313" key="8">
    <source>
        <dbReference type="EMBL" id="ELR72266.1"/>
    </source>
</evidence>
<dbReference type="OrthoDB" id="4317020at2"/>
<dbReference type="CDD" id="cd19531">
    <property type="entry name" value="LCL_NRPS-like"/>
    <property type="match status" value="3"/>
</dbReference>
<dbReference type="eggNOG" id="COG1020">
    <property type="taxonomic scope" value="Bacteria"/>
</dbReference>